<reference evidence="3" key="1">
    <citation type="journal article" date="2020" name="Stud. Mycol.">
        <title>101 Dothideomycetes genomes: a test case for predicting lifestyles and emergence of pathogens.</title>
        <authorList>
            <person name="Haridas S."/>
            <person name="Albert R."/>
            <person name="Binder M."/>
            <person name="Bloem J."/>
            <person name="Labutti K."/>
            <person name="Salamov A."/>
            <person name="Andreopoulos B."/>
            <person name="Baker S."/>
            <person name="Barry K."/>
            <person name="Bills G."/>
            <person name="Bluhm B."/>
            <person name="Cannon C."/>
            <person name="Castanera R."/>
            <person name="Culley D."/>
            <person name="Daum C."/>
            <person name="Ezra D."/>
            <person name="Gonzalez J."/>
            <person name="Henrissat B."/>
            <person name="Kuo A."/>
            <person name="Liang C."/>
            <person name="Lipzen A."/>
            <person name="Lutzoni F."/>
            <person name="Magnuson J."/>
            <person name="Mondo S."/>
            <person name="Nolan M."/>
            <person name="Ohm R."/>
            <person name="Pangilinan J."/>
            <person name="Park H.-J."/>
            <person name="Ramirez L."/>
            <person name="Alfaro M."/>
            <person name="Sun H."/>
            <person name="Tritt A."/>
            <person name="Yoshinaga Y."/>
            <person name="Zwiers L.-H."/>
            <person name="Turgeon B."/>
            <person name="Goodwin S."/>
            <person name="Spatafora J."/>
            <person name="Crous P."/>
            <person name="Grigoriev I."/>
        </authorList>
    </citation>
    <scope>NUCLEOTIDE SEQUENCE</scope>
    <source>
        <strain evidence="3">CBS 260.36</strain>
    </source>
</reference>
<dbReference type="OrthoDB" id="412788at2759"/>
<accession>A0A9P4J1Y9</accession>
<dbReference type="AlphaFoldDB" id="A0A9P4J1Y9"/>
<organism evidence="3 4">
    <name type="scientific">Myriangium duriaei CBS 260.36</name>
    <dbReference type="NCBI Taxonomy" id="1168546"/>
    <lineage>
        <taxon>Eukaryota</taxon>
        <taxon>Fungi</taxon>
        <taxon>Dikarya</taxon>
        <taxon>Ascomycota</taxon>
        <taxon>Pezizomycotina</taxon>
        <taxon>Dothideomycetes</taxon>
        <taxon>Dothideomycetidae</taxon>
        <taxon>Myriangiales</taxon>
        <taxon>Myriangiaceae</taxon>
        <taxon>Myriangium</taxon>
    </lineage>
</organism>
<protein>
    <submittedName>
        <fullName evidence="3">Uncharacterized protein</fullName>
    </submittedName>
</protein>
<comment type="similarity">
    <text evidence="2">Belongs to the asaB hydroxylase/desaturase family.</text>
</comment>
<keyword evidence="1" id="KW-0560">Oxidoreductase</keyword>
<dbReference type="EMBL" id="ML996087">
    <property type="protein sequence ID" value="KAF2151795.1"/>
    <property type="molecule type" value="Genomic_DNA"/>
</dbReference>
<sequence>MPQGKLTLPVLSGVPDDDPWERPYLKAPKMEAKEEVSFPMVDIRTELFGDQRDDNIERQIKFLQTHGFTAIRHQTQLRDVADFDNVEKLDDIYFPEVQDLVKRVTGAKHVFITNSMIRKSASPSDNHAKPPAQPAPLVASRTGVALMSNRIPPARVAHLDYTPLGARQVIRSWRKDINEKAVEKGIIAAEDALCANHGVDAACEGSDHIIAEGYNTPSSDATRYAAFSVWRPLATVQRDPLAMLPARDFERHTSAGDSPFVCSTYDIKVPGDKALGGDFLRQLGMLKVKRVDKAQIEKASEDLKWYYIDRQTADEIMIVKFFDSLALGKDAVEAQAPIHGSPDVEGSEGGEARQSIEVRCVGIW</sequence>
<keyword evidence="4" id="KW-1185">Reference proteome</keyword>
<proteinExistence type="inferred from homology"/>
<dbReference type="NCBIfam" id="NF041278">
    <property type="entry name" value="CmcJ_NvfI_EfuI"/>
    <property type="match status" value="1"/>
</dbReference>
<evidence type="ECO:0000313" key="4">
    <source>
        <dbReference type="Proteomes" id="UP000799439"/>
    </source>
</evidence>
<dbReference type="Proteomes" id="UP000799439">
    <property type="component" value="Unassembled WGS sequence"/>
</dbReference>
<gene>
    <name evidence="3" type="ORF">K461DRAFT_279312</name>
</gene>
<dbReference type="InterPro" id="IPR044053">
    <property type="entry name" value="AsaB-like"/>
</dbReference>
<dbReference type="GO" id="GO:0016491">
    <property type="term" value="F:oxidoreductase activity"/>
    <property type="evidence" value="ECO:0007669"/>
    <property type="project" value="UniProtKB-KW"/>
</dbReference>
<evidence type="ECO:0000256" key="2">
    <source>
        <dbReference type="ARBA" id="ARBA00023604"/>
    </source>
</evidence>
<dbReference type="PANTHER" id="PTHR34598:SF3">
    <property type="entry name" value="OXIDOREDUCTASE AN1597"/>
    <property type="match status" value="1"/>
</dbReference>
<evidence type="ECO:0000256" key="1">
    <source>
        <dbReference type="ARBA" id="ARBA00023002"/>
    </source>
</evidence>
<name>A0A9P4J1Y9_9PEZI</name>
<comment type="caution">
    <text evidence="3">The sequence shown here is derived from an EMBL/GenBank/DDBJ whole genome shotgun (WGS) entry which is preliminary data.</text>
</comment>
<dbReference type="PANTHER" id="PTHR34598">
    <property type="entry name" value="BLL6449 PROTEIN"/>
    <property type="match status" value="1"/>
</dbReference>
<evidence type="ECO:0000313" key="3">
    <source>
        <dbReference type="EMBL" id="KAF2151795.1"/>
    </source>
</evidence>